<evidence type="ECO:0000313" key="3">
    <source>
        <dbReference type="EMBL" id="KAG2487706.1"/>
    </source>
</evidence>
<dbReference type="Proteomes" id="UP000612055">
    <property type="component" value="Unassembled WGS sequence"/>
</dbReference>
<reference evidence="3" key="1">
    <citation type="journal article" date="2020" name="bioRxiv">
        <title>Comparative genomics of Chlamydomonas.</title>
        <authorList>
            <person name="Craig R.J."/>
            <person name="Hasan A.R."/>
            <person name="Ness R.W."/>
            <person name="Keightley P.D."/>
        </authorList>
    </citation>
    <scope>NUCLEOTIDE SEQUENCE</scope>
    <source>
        <strain evidence="3">CCAP 11/70</strain>
    </source>
</reference>
<accession>A0A836BSP8</accession>
<dbReference type="SMART" id="SM00280">
    <property type="entry name" value="KAZAL"/>
    <property type="match status" value="1"/>
</dbReference>
<feature type="chain" id="PRO_5033066493" description="Kazal-like domain-containing protein" evidence="1">
    <location>
        <begin position="24"/>
        <end position="144"/>
    </location>
</feature>
<organism evidence="3 4">
    <name type="scientific">Edaphochlamys debaryana</name>
    <dbReference type="NCBI Taxonomy" id="47281"/>
    <lineage>
        <taxon>Eukaryota</taxon>
        <taxon>Viridiplantae</taxon>
        <taxon>Chlorophyta</taxon>
        <taxon>core chlorophytes</taxon>
        <taxon>Chlorophyceae</taxon>
        <taxon>CS clade</taxon>
        <taxon>Chlamydomonadales</taxon>
        <taxon>Chlamydomonadales incertae sedis</taxon>
        <taxon>Edaphochlamys</taxon>
    </lineage>
</organism>
<protein>
    <recommendedName>
        <fullName evidence="2">Kazal-like domain-containing protein</fullName>
    </recommendedName>
</protein>
<name>A0A836BSP8_9CHLO</name>
<evidence type="ECO:0000256" key="1">
    <source>
        <dbReference type="SAM" id="SignalP"/>
    </source>
</evidence>
<dbReference type="Gene3D" id="3.30.60.30">
    <property type="match status" value="2"/>
</dbReference>
<sequence>MKPSEAVLLKRALLLLGVVAVCGRPEPLSLVTDPVAACQCLDHGEDTPVCGVDGKTYASACSARCARIAVAYTGACTEAPGLRFSSCKCPQDIAEVCAVGDIDPIIHYITYSNSCMAKCDDAVVLYDSACTVPYQQVRQLPVTA</sequence>
<dbReference type="AlphaFoldDB" id="A0A836BSP8"/>
<feature type="signal peptide" evidence="1">
    <location>
        <begin position="1"/>
        <end position="23"/>
    </location>
</feature>
<gene>
    <name evidence="3" type="ORF">HYH03_013705</name>
</gene>
<keyword evidence="1" id="KW-0732">Signal</keyword>
<feature type="domain" description="Kazal-like" evidence="2">
    <location>
        <begin position="16"/>
        <end position="78"/>
    </location>
</feature>
<dbReference type="InterPro" id="IPR002350">
    <property type="entry name" value="Kazal_dom"/>
</dbReference>
<comment type="caution">
    <text evidence="3">The sequence shown here is derived from an EMBL/GenBank/DDBJ whole genome shotgun (WGS) entry which is preliminary data.</text>
</comment>
<dbReference type="Pfam" id="PF07648">
    <property type="entry name" value="Kazal_2"/>
    <property type="match status" value="2"/>
</dbReference>
<evidence type="ECO:0000259" key="2">
    <source>
        <dbReference type="PROSITE" id="PS51465"/>
    </source>
</evidence>
<dbReference type="PROSITE" id="PS51465">
    <property type="entry name" value="KAZAL_2"/>
    <property type="match status" value="1"/>
</dbReference>
<evidence type="ECO:0000313" key="4">
    <source>
        <dbReference type="Proteomes" id="UP000612055"/>
    </source>
</evidence>
<dbReference type="SUPFAM" id="SSF100895">
    <property type="entry name" value="Kazal-type serine protease inhibitors"/>
    <property type="match status" value="1"/>
</dbReference>
<dbReference type="EMBL" id="JAEHOE010000093">
    <property type="protein sequence ID" value="KAG2487706.1"/>
    <property type="molecule type" value="Genomic_DNA"/>
</dbReference>
<proteinExistence type="predicted"/>
<dbReference type="InterPro" id="IPR036058">
    <property type="entry name" value="Kazal_dom_sf"/>
</dbReference>
<keyword evidence="4" id="KW-1185">Reference proteome</keyword>